<dbReference type="SUPFAM" id="SSF54593">
    <property type="entry name" value="Glyoxalase/Bleomycin resistance protein/Dihydroxybiphenyl dioxygenase"/>
    <property type="match status" value="1"/>
</dbReference>
<dbReference type="InterPro" id="IPR004360">
    <property type="entry name" value="Glyas_Fos-R_dOase_dom"/>
</dbReference>
<name>A0ABQ2BBY8_9MICO</name>
<protein>
    <recommendedName>
        <fullName evidence="3">VOC domain-containing protein</fullName>
    </recommendedName>
</protein>
<evidence type="ECO:0000313" key="4">
    <source>
        <dbReference type="EMBL" id="GGI11033.1"/>
    </source>
</evidence>
<keyword evidence="2" id="KW-1133">Transmembrane helix</keyword>
<keyword evidence="5" id="KW-1185">Reference proteome</keyword>
<dbReference type="Proteomes" id="UP000632535">
    <property type="component" value="Unassembled WGS sequence"/>
</dbReference>
<dbReference type="PROSITE" id="PS51819">
    <property type="entry name" value="VOC"/>
    <property type="match status" value="1"/>
</dbReference>
<proteinExistence type="predicted"/>
<keyword evidence="2" id="KW-0472">Membrane</keyword>
<accession>A0ABQ2BBY8</accession>
<sequence length="207" mass="22089">MASASHARRGDRGAARPAAAPVVVLVVLVVSVGFVVMLVATTREGDRADPGSTPFDPDATPPQPVSRSTAPYRDRMFTGTQVNLYADDVEAVVGFYRALGFAESYRYAPHGDPWHVELRLPGLTLGVASPIAARTEHGIGVSAEGAAMELVLWCDDVDAEFARAVDTGAEVMRAPHEFQDGRLRVAWVRDPAGNPIELVTVLRPGTS</sequence>
<dbReference type="Pfam" id="PF00903">
    <property type="entry name" value="Glyoxalase"/>
    <property type="match status" value="1"/>
</dbReference>
<dbReference type="EMBL" id="BMDG01000013">
    <property type="protein sequence ID" value="GGI11033.1"/>
    <property type="molecule type" value="Genomic_DNA"/>
</dbReference>
<dbReference type="Gene3D" id="3.10.180.10">
    <property type="entry name" value="2,3-Dihydroxybiphenyl 1,2-Dioxygenase, domain 1"/>
    <property type="match status" value="1"/>
</dbReference>
<comment type="caution">
    <text evidence="4">The sequence shown here is derived from an EMBL/GenBank/DDBJ whole genome shotgun (WGS) entry which is preliminary data.</text>
</comment>
<dbReference type="InterPro" id="IPR037523">
    <property type="entry name" value="VOC_core"/>
</dbReference>
<feature type="transmembrane region" description="Helical" evidence="2">
    <location>
        <begin position="18"/>
        <end position="40"/>
    </location>
</feature>
<reference evidence="5" key="1">
    <citation type="journal article" date="2019" name="Int. J. Syst. Evol. Microbiol.">
        <title>The Global Catalogue of Microorganisms (GCM) 10K type strain sequencing project: providing services to taxonomists for standard genome sequencing and annotation.</title>
        <authorList>
            <consortium name="The Broad Institute Genomics Platform"/>
            <consortium name="The Broad Institute Genome Sequencing Center for Infectious Disease"/>
            <person name="Wu L."/>
            <person name="Ma J."/>
        </authorList>
    </citation>
    <scope>NUCLEOTIDE SEQUENCE [LARGE SCALE GENOMIC DNA]</scope>
    <source>
        <strain evidence="5">CCM 8653</strain>
    </source>
</reference>
<gene>
    <name evidence="4" type="ORF">GCM10007368_34190</name>
</gene>
<dbReference type="InterPro" id="IPR029068">
    <property type="entry name" value="Glyas_Bleomycin-R_OHBP_Dase"/>
</dbReference>
<feature type="region of interest" description="Disordered" evidence="1">
    <location>
        <begin position="45"/>
        <end position="70"/>
    </location>
</feature>
<feature type="domain" description="VOC" evidence="3">
    <location>
        <begin position="78"/>
        <end position="201"/>
    </location>
</feature>
<evidence type="ECO:0000259" key="3">
    <source>
        <dbReference type="PROSITE" id="PS51819"/>
    </source>
</evidence>
<evidence type="ECO:0000313" key="5">
    <source>
        <dbReference type="Proteomes" id="UP000632535"/>
    </source>
</evidence>
<keyword evidence="2" id="KW-0812">Transmembrane</keyword>
<evidence type="ECO:0000256" key="2">
    <source>
        <dbReference type="SAM" id="Phobius"/>
    </source>
</evidence>
<evidence type="ECO:0000256" key="1">
    <source>
        <dbReference type="SAM" id="MobiDB-lite"/>
    </source>
</evidence>
<organism evidence="4 5">
    <name type="scientific">Isoptericola cucumis</name>
    <dbReference type="NCBI Taxonomy" id="1776856"/>
    <lineage>
        <taxon>Bacteria</taxon>
        <taxon>Bacillati</taxon>
        <taxon>Actinomycetota</taxon>
        <taxon>Actinomycetes</taxon>
        <taxon>Micrococcales</taxon>
        <taxon>Promicromonosporaceae</taxon>
        <taxon>Isoptericola</taxon>
    </lineage>
</organism>